<dbReference type="InterPro" id="IPR032675">
    <property type="entry name" value="LRR_dom_sf"/>
</dbReference>
<dbReference type="Proteomes" id="UP000723463">
    <property type="component" value="Unassembled WGS sequence"/>
</dbReference>
<dbReference type="PANTHER" id="PTHR24107:SF2">
    <property type="entry name" value="NLR FAMILY CARD DOMAIN CONTAINING 3"/>
    <property type="match status" value="1"/>
</dbReference>
<evidence type="ECO:0000313" key="5">
    <source>
        <dbReference type="Proteomes" id="UP000723463"/>
    </source>
</evidence>
<dbReference type="Pfam" id="PF13516">
    <property type="entry name" value="LRR_6"/>
    <property type="match status" value="5"/>
</dbReference>
<gene>
    <name evidence="4" type="ORF">EC957_003322</name>
</gene>
<dbReference type="InterPro" id="IPR001611">
    <property type="entry name" value="Leu-rich_rpt"/>
</dbReference>
<dbReference type="Gene3D" id="3.80.10.10">
    <property type="entry name" value="Ribonuclease Inhibitor"/>
    <property type="match status" value="2"/>
</dbReference>
<dbReference type="InterPro" id="IPR036047">
    <property type="entry name" value="F-box-like_dom_sf"/>
</dbReference>
<dbReference type="SMART" id="SM00368">
    <property type="entry name" value="LRR_RI"/>
    <property type="match status" value="5"/>
</dbReference>
<dbReference type="AlphaFoldDB" id="A0A9P6F3A6"/>
<keyword evidence="2" id="KW-0963">Cytoplasm</keyword>
<dbReference type="SUPFAM" id="SSF52047">
    <property type="entry name" value="RNI-like"/>
    <property type="match status" value="1"/>
</dbReference>
<evidence type="ECO:0000256" key="2">
    <source>
        <dbReference type="ARBA" id="ARBA00022490"/>
    </source>
</evidence>
<sequence length="245" mass="26398">MFQTHSLDLHEIRSRIASSLDLKDLATCARLSQDWNDSFTPPLYRSVVLSKHGLSMESVERNKHLIQSLRIKSSAYGKRSLTSTRDKVIFSVLTYSTLTTLDLRDNSIGDNGAQVLSEALKTNLTLATLDLEETSIESNGAQALSEALKVNSTLTTLDLRRNSIRDTGAQALSEALKVNSTLTTLDLGRTMIGSAGAKALADALMMNSTLTTLSLGGNSIRSSGTQALSEALRTNSTVTIIGAMF</sequence>
<keyword evidence="3" id="KW-0206">Cytoskeleton</keyword>
<keyword evidence="5" id="KW-1185">Reference proteome</keyword>
<protein>
    <recommendedName>
        <fullName evidence="6">RNI-like protein</fullName>
    </recommendedName>
</protein>
<evidence type="ECO:0000256" key="1">
    <source>
        <dbReference type="ARBA" id="ARBA00004245"/>
    </source>
</evidence>
<dbReference type="InterPro" id="IPR052410">
    <property type="entry name" value="DRC5"/>
</dbReference>
<proteinExistence type="predicted"/>
<evidence type="ECO:0008006" key="6">
    <source>
        <dbReference type="Google" id="ProtNLM"/>
    </source>
</evidence>
<reference evidence="4" key="1">
    <citation type="journal article" date="2020" name="Fungal Divers.">
        <title>Resolving the Mortierellaceae phylogeny through synthesis of multi-gene phylogenetics and phylogenomics.</title>
        <authorList>
            <person name="Vandepol N."/>
            <person name="Liber J."/>
            <person name="Desiro A."/>
            <person name="Na H."/>
            <person name="Kennedy M."/>
            <person name="Barry K."/>
            <person name="Grigoriev I.V."/>
            <person name="Miller A.N."/>
            <person name="O'Donnell K."/>
            <person name="Stajich J.E."/>
            <person name="Bonito G."/>
        </authorList>
    </citation>
    <scope>NUCLEOTIDE SEQUENCE</scope>
    <source>
        <strain evidence="4">NRRL 2591</strain>
    </source>
</reference>
<dbReference type="EMBL" id="JAAAXW010000174">
    <property type="protein sequence ID" value="KAF9541189.1"/>
    <property type="molecule type" value="Genomic_DNA"/>
</dbReference>
<name>A0A9P6F3A6_9FUNG</name>
<comment type="subcellular location">
    <subcellularLocation>
        <location evidence="1">Cytoplasm</location>
        <location evidence="1">Cytoskeleton</location>
    </subcellularLocation>
</comment>
<dbReference type="GO" id="GO:0005856">
    <property type="term" value="C:cytoskeleton"/>
    <property type="evidence" value="ECO:0007669"/>
    <property type="project" value="UniProtKB-SubCell"/>
</dbReference>
<dbReference type="PANTHER" id="PTHR24107">
    <property type="entry name" value="YNEIN REGULATORY COMPLEX SUBUNIT 5"/>
    <property type="match status" value="1"/>
</dbReference>
<comment type="caution">
    <text evidence="4">The sequence shown here is derived from an EMBL/GenBank/DDBJ whole genome shotgun (WGS) entry which is preliminary data.</text>
</comment>
<dbReference type="SUPFAM" id="SSF81383">
    <property type="entry name" value="F-box domain"/>
    <property type="match status" value="1"/>
</dbReference>
<accession>A0A9P6F3A6</accession>
<evidence type="ECO:0000256" key="3">
    <source>
        <dbReference type="ARBA" id="ARBA00023212"/>
    </source>
</evidence>
<evidence type="ECO:0000313" key="4">
    <source>
        <dbReference type="EMBL" id="KAF9541189.1"/>
    </source>
</evidence>
<organism evidence="4 5">
    <name type="scientific">Mortierella hygrophila</name>
    <dbReference type="NCBI Taxonomy" id="979708"/>
    <lineage>
        <taxon>Eukaryota</taxon>
        <taxon>Fungi</taxon>
        <taxon>Fungi incertae sedis</taxon>
        <taxon>Mucoromycota</taxon>
        <taxon>Mortierellomycotina</taxon>
        <taxon>Mortierellomycetes</taxon>
        <taxon>Mortierellales</taxon>
        <taxon>Mortierellaceae</taxon>
        <taxon>Mortierella</taxon>
    </lineage>
</organism>